<name>M1VDT3_CYAM1</name>
<organism evidence="1 2">
    <name type="scientific">Cyanidioschyzon merolae (strain NIES-3377 / 10D)</name>
    <name type="common">Unicellular red alga</name>
    <dbReference type="NCBI Taxonomy" id="280699"/>
    <lineage>
        <taxon>Eukaryota</taxon>
        <taxon>Rhodophyta</taxon>
        <taxon>Bangiophyceae</taxon>
        <taxon>Cyanidiales</taxon>
        <taxon>Cyanidiaceae</taxon>
        <taxon>Cyanidioschyzon</taxon>
    </lineage>
</organism>
<keyword evidence="2" id="KW-1185">Reference proteome</keyword>
<gene>
    <name evidence="1" type="ORF">CYME_CMM142C</name>
</gene>
<evidence type="ECO:0000313" key="1">
    <source>
        <dbReference type="EMBL" id="BAM81002.1"/>
    </source>
</evidence>
<proteinExistence type="predicted"/>
<protein>
    <submittedName>
        <fullName evidence="1">Uncharacterized protein</fullName>
    </submittedName>
</protein>
<reference evidence="1 2" key="1">
    <citation type="journal article" date="2004" name="Nature">
        <title>Genome sequence of the ultrasmall unicellular red alga Cyanidioschyzon merolae 10D.</title>
        <authorList>
            <person name="Matsuzaki M."/>
            <person name="Misumi O."/>
            <person name="Shin-i T."/>
            <person name="Maruyama S."/>
            <person name="Takahara M."/>
            <person name="Miyagishima S."/>
            <person name="Mori T."/>
            <person name="Nishida K."/>
            <person name="Yagisawa F."/>
            <person name="Nishida K."/>
            <person name="Yoshida Y."/>
            <person name="Nishimura Y."/>
            <person name="Nakao S."/>
            <person name="Kobayashi T."/>
            <person name="Momoyama Y."/>
            <person name="Higashiyama T."/>
            <person name="Minoda A."/>
            <person name="Sano M."/>
            <person name="Nomoto H."/>
            <person name="Oishi K."/>
            <person name="Hayashi H."/>
            <person name="Ohta F."/>
            <person name="Nishizaka S."/>
            <person name="Haga S."/>
            <person name="Miura S."/>
            <person name="Morishita T."/>
            <person name="Kabeya Y."/>
            <person name="Terasawa K."/>
            <person name="Suzuki Y."/>
            <person name="Ishii Y."/>
            <person name="Asakawa S."/>
            <person name="Takano H."/>
            <person name="Ohta N."/>
            <person name="Kuroiwa H."/>
            <person name="Tanaka K."/>
            <person name="Shimizu N."/>
            <person name="Sugano S."/>
            <person name="Sato N."/>
            <person name="Nozaki H."/>
            <person name="Ogasawara N."/>
            <person name="Kohara Y."/>
            <person name="Kuroiwa T."/>
        </authorList>
    </citation>
    <scope>NUCLEOTIDE SEQUENCE [LARGE SCALE GENOMIC DNA]</scope>
    <source>
        <strain evidence="1 2">10D</strain>
    </source>
</reference>
<sequence>MRPGAWRNVVHRRNTATAGIGNGELCCVQVILSGVSRWMKHPSRSLYSEPCVTREKFSDSIYKTGSFSSRSTLYALWDRRSKNPEGKKFLCRCELR</sequence>
<evidence type="ECO:0000313" key="2">
    <source>
        <dbReference type="Proteomes" id="UP000007014"/>
    </source>
</evidence>
<dbReference type="GeneID" id="16995156"/>
<dbReference type="AlphaFoldDB" id="M1VDT3"/>
<dbReference type="HOGENOM" id="CLU_2362722_0_0_1"/>
<dbReference type="RefSeq" id="XP_005537038.1">
    <property type="nucleotide sequence ID" value="XM_005536981.1"/>
</dbReference>
<accession>M1VDT3</accession>
<reference evidence="1 2" key="2">
    <citation type="journal article" date="2007" name="BMC Biol.">
        <title>A 100%-complete sequence reveals unusually simple genomic features in the hot-spring red alga Cyanidioschyzon merolae.</title>
        <authorList>
            <person name="Nozaki H."/>
            <person name="Takano H."/>
            <person name="Misumi O."/>
            <person name="Terasawa K."/>
            <person name="Matsuzaki M."/>
            <person name="Maruyama S."/>
            <person name="Nishida K."/>
            <person name="Yagisawa F."/>
            <person name="Yoshida Y."/>
            <person name="Fujiwara T."/>
            <person name="Takio S."/>
            <person name="Tamura K."/>
            <person name="Chung S.J."/>
            <person name="Nakamura S."/>
            <person name="Kuroiwa H."/>
            <person name="Tanaka K."/>
            <person name="Sato N."/>
            <person name="Kuroiwa T."/>
        </authorList>
    </citation>
    <scope>NUCLEOTIDE SEQUENCE [LARGE SCALE GENOMIC DNA]</scope>
    <source>
        <strain evidence="1 2">10D</strain>
    </source>
</reference>
<dbReference type="EMBL" id="AP006495">
    <property type="protein sequence ID" value="BAM81002.1"/>
    <property type="molecule type" value="Genomic_DNA"/>
</dbReference>
<dbReference type="Gramene" id="CMM142CT">
    <property type="protein sequence ID" value="CMM142CT"/>
    <property type="gene ID" value="CMM142C"/>
</dbReference>
<dbReference type="KEGG" id="cme:CYME_CMM142C"/>
<dbReference type="Proteomes" id="UP000007014">
    <property type="component" value="Chromosome 13"/>
</dbReference>